<evidence type="ECO:0000313" key="3">
    <source>
        <dbReference type="Proteomes" id="UP001283361"/>
    </source>
</evidence>
<feature type="compositionally biased region" description="Polar residues" evidence="1">
    <location>
        <begin position="494"/>
        <end position="511"/>
    </location>
</feature>
<keyword evidence="3" id="KW-1185">Reference proteome</keyword>
<feature type="compositionally biased region" description="Acidic residues" evidence="1">
    <location>
        <begin position="225"/>
        <end position="243"/>
    </location>
</feature>
<feature type="compositionally biased region" description="Basic and acidic residues" evidence="1">
    <location>
        <begin position="116"/>
        <end position="127"/>
    </location>
</feature>
<evidence type="ECO:0000256" key="1">
    <source>
        <dbReference type="SAM" id="MobiDB-lite"/>
    </source>
</evidence>
<feature type="region of interest" description="Disordered" evidence="1">
    <location>
        <begin position="356"/>
        <end position="375"/>
    </location>
</feature>
<protein>
    <submittedName>
        <fullName evidence="2">Uncharacterized protein</fullName>
    </submittedName>
</protein>
<organism evidence="2 3">
    <name type="scientific">Elysia crispata</name>
    <name type="common">lettuce slug</name>
    <dbReference type="NCBI Taxonomy" id="231223"/>
    <lineage>
        <taxon>Eukaryota</taxon>
        <taxon>Metazoa</taxon>
        <taxon>Spiralia</taxon>
        <taxon>Lophotrochozoa</taxon>
        <taxon>Mollusca</taxon>
        <taxon>Gastropoda</taxon>
        <taxon>Heterobranchia</taxon>
        <taxon>Euthyneura</taxon>
        <taxon>Panpulmonata</taxon>
        <taxon>Sacoglossa</taxon>
        <taxon>Placobranchoidea</taxon>
        <taxon>Plakobranchidae</taxon>
        <taxon>Elysia</taxon>
    </lineage>
</organism>
<feature type="compositionally biased region" description="Polar residues" evidence="1">
    <location>
        <begin position="91"/>
        <end position="107"/>
    </location>
</feature>
<feature type="region of interest" description="Disordered" evidence="1">
    <location>
        <begin position="58"/>
        <end position="139"/>
    </location>
</feature>
<feature type="compositionally biased region" description="Polar residues" evidence="1">
    <location>
        <begin position="472"/>
        <end position="483"/>
    </location>
</feature>
<reference evidence="2" key="1">
    <citation type="journal article" date="2023" name="G3 (Bethesda)">
        <title>A reference genome for the long-term kleptoplast-retaining sea slug Elysia crispata morphotype clarki.</title>
        <authorList>
            <person name="Eastman K.E."/>
            <person name="Pendleton A.L."/>
            <person name="Shaikh M.A."/>
            <person name="Suttiyut T."/>
            <person name="Ogas R."/>
            <person name="Tomko P."/>
            <person name="Gavelis G."/>
            <person name="Widhalm J.R."/>
            <person name="Wisecaver J.H."/>
        </authorList>
    </citation>
    <scope>NUCLEOTIDE SEQUENCE</scope>
    <source>
        <strain evidence="2">ECLA1</strain>
    </source>
</reference>
<feature type="region of interest" description="Disordered" evidence="1">
    <location>
        <begin position="156"/>
        <end position="186"/>
    </location>
</feature>
<feature type="compositionally biased region" description="Low complexity" evidence="1">
    <location>
        <begin position="166"/>
        <end position="179"/>
    </location>
</feature>
<feature type="compositionally biased region" description="Basic and acidic residues" evidence="1">
    <location>
        <begin position="66"/>
        <end position="77"/>
    </location>
</feature>
<proteinExistence type="predicted"/>
<feature type="region of interest" description="Disordered" evidence="1">
    <location>
        <begin position="222"/>
        <end position="246"/>
    </location>
</feature>
<comment type="caution">
    <text evidence="2">The sequence shown here is derived from an EMBL/GenBank/DDBJ whole genome shotgun (WGS) entry which is preliminary data.</text>
</comment>
<evidence type="ECO:0000313" key="2">
    <source>
        <dbReference type="EMBL" id="KAK3758021.1"/>
    </source>
</evidence>
<sequence>MDPAVYARAHGVQSEANNVTVTRVACGEIMYRRAVDTYKRDMKSKLNRLRKEQKRLRRCMRGYQRKLRESQQSEHDMQGATTDKSQKKPKNSTIVNHNDDNNTSETGRVSKAFAKSRYEDSVPDKTRTRPNASSAPLAEKQTLFVENKFMTLSARSCDPSFSQHTTGSQQADDSSTSASLENQAKYETNKSHPIFIENVGRTVRKGSGKIGASSRQVHVSVAESELQDDAFEDLSDSSDEEGGEPEKYLPIDVVSFRNGVFVREITPLTLMKGNTAYFQSASKEMNTVKIEESQKDPELSGCDKEEAITVGISANRLHSNSGISDLKKEQSHIQTKCSQTELIGIPLKSLAVASHQIKEAHKPKPDESKDLKKRKEKVGVSFNDIIKIQISNNTKKLFSLVDRLAKTNGIPETPVQQQSKARLARKDPRENVATMRRAQAAKAGFVASDITTHGSVYYAIKYGYSSDGGISGKTQDVSRPTSTEGRERDRTRTPGGQSVSTKSYHASDSETLSNTMSVISLSQNDNTMLEKFRTPLSCSESEEGRHLPIKTYDDDISTELASFLSQQKEKQRNKRRSNILEASKYVTAVRRRSVIANYGASSVVSEHYKRERELFIRQRRDSTKPEHVQVSNDHKEPWTSAFGRIKMMHTLADLTHIL</sequence>
<dbReference type="AlphaFoldDB" id="A0AAE0YWW2"/>
<gene>
    <name evidence="2" type="ORF">RRG08_006602</name>
</gene>
<dbReference type="EMBL" id="JAWDGP010005301">
    <property type="protein sequence ID" value="KAK3758021.1"/>
    <property type="molecule type" value="Genomic_DNA"/>
</dbReference>
<feature type="region of interest" description="Disordered" evidence="1">
    <location>
        <begin position="469"/>
        <end position="511"/>
    </location>
</feature>
<name>A0AAE0YWW2_9GAST</name>
<feature type="compositionally biased region" description="Basic and acidic residues" evidence="1">
    <location>
        <begin position="356"/>
        <end position="370"/>
    </location>
</feature>
<dbReference type="Proteomes" id="UP001283361">
    <property type="component" value="Unassembled WGS sequence"/>
</dbReference>
<accession>A0AAE0YWW2</accession>